<dbReference type="InterPro" id="IPR005218">
    <property type="entry name" value="Diacylglycerol/lipid_kinase"/>
</dbReference>
<evidence type="ECO:0000256" key="8">
    <source>
        <dbReference type="ARBA" id="ARBA00023264"/>
    </source>
</evidence>
<dbReference type="InterPro" id="IPR050187">
    <property type="entry name" value="Lipid_Phosphate_FormReg"/>
</dbReference>
<evidence type="ECO:0000256" key="3">
    <source>
        <dbReference type="ARBA" id="ARBA00022679"/>
    </source>
</evidence>
<dbReference type="GO" id="GO:0008654">
    <property type="term" value="P:phospholipid biosynthetic process"/>
    <property type="evidence" value="ECO:0007669"/>
    <property type="project" value="UniProtKB-KW"/>
</dbReference>
<keyword evidence="3" id="KW-0808">Transferase</keyword>
<dbReference type="AlphaFoldDB" id="A0A8J7H3J6"/>
<evidence type="ECO:0000259" key="9">
    <source>
        <dbReference type="PROSITE" id="PS50146"/>
    </source>
</evidence>
<evidence type="ECO:0000313" key="11">
    <source>
        <dbReference type="Proteomes" id="UP000623269"/>
    </source>
</evidence>
<dbReference type="SMART" id="SM00046">
    <property type="entry name" value="DAGKc"/>
    <property type="match status" value="1"/>
</dbReference>
<evidence type="ECO:0000256" key="1">
    <source>
        <dbReference type="ARBA" id="ARBA00001946"/>
    </source>
</evidence>
<comment type="similarity">
    <text evidence="2">Belongs to the diacylglycerol/lipid kinase family.</text>
</comment>
<name>A0A8J7H3J6_9FIRM</name>
<gene>
    <name evidence="10" type="ORF">I5677_12365</name>
</gene>
<keyword evidence="5 10" id="KW-0418">Kinase</keyword>
<sequence length="308" mass="33916">MYHFIVNPKSSSGKGIRFWWAVKSELDHKNITYNAYFTRYVGHASEIAEQICNKTLEIKNIVVLGGDGTLNEVINGIPDFNDVLLGYIPSGSSNDLARSLGILKDPLKSLERILKPTNFKYLDLGIINFIDTDQAPRKFCCSSGIGYDANVCMEVQQSPLKKKLNRFGAGKFIYLAIAIKQLIGIKHLDGTVMVDGMKKDTYKNILLVSNMIHKYEGGGLLMAPNADPSDGKLSICLVHGLSRGKIALLLPTILFGKHIYFKGVEAFHCSEIEIKASQTSAVHTDGEVPAVCSHIKVSCIPGQIRMIL</sequence>
<dbReference type="RefSeq" id="WP_197661930.1">
    <property type="nucleotide sequence ID" value="NZ_JAEAGR010000013.1"/>
</dbReference>
<evidence type="ECO:0000256" key="6">
    <source>
        <dbReference type="ARBA" id="ARBA00022840"/>
    </source>
</evidence>
<comment type="cofactor">
    <cofactor evidence="1">
        <name>Mg(2+)</name>
        <dbReference type="ChEBI" id="CHEBI:18420"/>
    </cofactor>
</comment>
<dbReference type="Proteomes" id="UP000623269">
    <property type="component" value="Unassembled WGS sequence"/>
</dbReference>
<dbReference type="SUPFAM" id="SSF111331">
    <property type="entry name" value="NAD kinase/diacylglycerol kinase-like"/>
    <property type="match status" value="1"/>
</dbReference>
<dbReference type="EMBL" id="JAEAGR010000013">
    <property type="protein sequence ID" value="MBH1941687.1"/>
    <property type="molecule type" value="Genomic_DNA"/>
</dbReference>
<dbReference type="InterPro" id="IPR016064">
    <property type="entry name" value="NAD/diacylglycerol_kinase_sf"/>
</dbReference>
<dbReference type="PANTHER" id="PTHR12358">
    <property type="entry name" value="SPHINGOSINE KINASE"/>
    <property type="match status" value="1"/>
</dbReference>
<dbReference type="Pfam" id="PF19279">
    <property type="entry name" value="YegS_C"/>
    <property type="match status" value="1"/>
</dbReference>
<dbReference type="InterPro" id="IPR017438">
    <property type="entry name" value="ATP-NAD_kinase_N"/>
</dbReference>
<evidence type="ECO:0000256" key="7">
    <source>
        <dbReference type="ARBA" id="ARBA00023209"/>
    </source>
</evidence>
<accession>A0A8J7H3J6</accession>
<dbReference type="PROSITE" id="PS50146">
    <property type="entry name" value="DAGK"/>
    <property type="match status" value="1"/>
</dbReference>
<dbReference type="Gene3D" id="2.60.200.40">
    <property type="match status" value="1"/>
</dbReference>
<comment type="caution">
    <text evidence="10">The sequence shown here is derived from an EMBL/GenBank/DDBJ whole genome shotgun (WGS) entry which is preliminary data.</text>
</comment>
<dbReference type="InterPro" id="IPR045540">
    <property type="entry name" value="YegS/DAGK_C"/>
</dbReference>
<evidence type="ECO:0000256" key="5">
    <source>
        <dbReference type="ARBA" id="ARBA00022777"/>
    </source>
</evidence>
<keyword evidence="6" id="KW-0067">ATP-binding</keyword>
<keyword evidence="7" id="KW-0443">Lipid metabolism</keyword>
<dbReference type="GO" id="GO:0016301">
    <property type="term" value="F:kinase activity"/>
    <property type="evidence" value="ECO:0007669"/>
    <property type="project" value="UniProtKB-KW"/>
</dbReference>
<keyword evidence="7" id="KW-0594">Phospholipid biosynthesis</keyword>
<dbReference type="Gene3D" id="3.40.50.10330">
    <property type="entry name" value="Probable inorganic polyphosphate/atp-NAD kinase, domain 1"/>
    <property type="match status" value="1"/>
</dbReference>
<keyword evidence="7" id="KW-0444">Lipid biosynthesis</keyword>
<feature type="domain" description="DAGKc" evidence="9">
    <location>
        <begin position="1"/>
        <end position="131"/>
    </location>
</feature>
<keyword evidence="4" id="KW-0547">Nucleotide-binding</keyword>
<dbReference type="InterPro" id="IPR001206">
    <property type="entry name" value="Diacylglycerol_kinase_cat_dom"/>
</dbReference>
<keyword evidence="8" id="KW-1208">Phospholipid metabolism</keyword>
<evidence type="ECO:0000313" key="10">
    <source>
        <dbReference type="EMBL" id="MBH1941687.1"/>
    </source>
</evidence>
<dbReference type="NCBIfam" id="TIGR00147">
    <property type="entry name" value="YegS/Rv2252/BmrU family lipid kinase"/>
    <property type="match status" value="1"/>
</dbReference>
<dbReference type="PANTHER" id="PTHR12358:SF54">
    <property type="entry name" value="SPHINGOSINE KINASE RELATED PROTEIN"/>
    <property type="match status" value="1"/>
</dbReference>
<keyword evidence="11" id="KW-1185">Reference proteome</keyword>
<dbReference type="Pfam" id="PF00781">
    <property type="entry name" value="DAGK_cat"/>
    <property type="match status" value="1"/>
</dbReference>
<dbReference type="GO" id="GO:0005524">
    <property type="term" value="F:ATP binding"/>
    <property type="evidence" value="ECO:0007669"/>
    <property type="project" value="UniProtKB-KW"/>
</dbReference>
<organism evidence="10 11">
    <name type="scientific">Mobilitalea sibirica</name>
    <dbReference type="NCBI Taxonomy" id="1462919"/>
    <lineage>
        <taxon>Bacteria</taxon>
        <taxon>Bacillati</taxon>
        <taxon>Bacillota</taxon>
        <taxon>Clostridia</taxon>
        <taxon>Lachnospirales</taxon>
        <taxon>Lachnospiraceae</taxon>
        <taxon>Mobilitalea</taxon>
    </lineage>
</organism>
<proteinExistence type="inferred from homology"/>
<evidence type="ECO:0000256" key="2">
    <source>
        <dbReference type="ARBA" id="ARBA00005983"/>
    </source>
</evidence>
<protein>
    <submittedName>
        <fullName evidence="10">Diacylglycerol kinase family lipid kinase</fullName>
    </submittedName>
</protein>
<evidence type="ECO:0000256" key="4">
    <source>
        <dbReference type="ARBA" id="ARBA00022741"/>
    </source>
</evidence>
<reference evidence="10" key="1">
    <citation type="submission" date="2020-12" db="EMBL/GenBank/DDBJ databases">
        <title>M. sibirica DSM 26468T genome.</title>
        <authorList>
            <person name="Thieme N."/>
            <person name="Rettenmaier R."/>
            <person name="Zverlov V."/>
            <person name="Liebl W."/>
        </authorList>
    </citation>
    <scope>NUCLEOTIDE SEQUENCE</scope>
    <source>
        <strain evidence="10">DSM 26468</strain>
    </source>
</reference>